<dbReference type="Proteomes" id="UP001168098">
    <property type="component" value="Unassembled WGS sequence"/>
</dbReference>
<sequence>MARKWQKVAALGRKRISLGTINMGVDADSCSTSSVADKGHFVVYSTDRRRFVIPLAYLNSEIFRELFQMSEEEFGIQSDGPIILPCDSFFMDYVISFIQRGIGKDLERALIISIASSNCSSSSYFHQEQNNEQLLLYKFIKMARKWQKIATMKRKRISLPRTDEVLDADGCSTSAVADKGHFIVYSSDKRRFVIPLVYLNNEIFRELLQMSEEEFGIQSEGPIILPCDSVFMDYVISFIQRRVAKDLERALIMSIASSSCSASSHILQGYNNEQMLLCAF</sequence>
<protein>
    <submittedName>
        <fullName evidence="2">Uncharacterized protein</fullName>
    </submittedName>
</protein>
<dbReference type="Pfam" id="PF02519">
    <property type="entry name" value="Auxin_inducible"/>
    <property type="match status" value="2"/>
</dbReference>
<comment type="caution">
    <text evidence="2">The sequence shown here is derived from an EMBL/GenBank/DDBJ whole genome shotgun (WGS) entry which is preliminary data.</text>
</comment>
<dbReference type="PANTHER" id="PTHR31175">
    <property type="entry name" value="AUXIN-RESPONSIVE FAMILY PROTEIN"/>
    <property type="match status" value="1"/>
</dbReference>
<evidence type="ECO:0000313" key="2">
    <source>
        <dbReference type="EMBL" id="KAJ9704576.1"/>
    </source>
</evidence>
<proteinExistence type="inferred from homology"/>
<keyword evidence="3" id="KW-1185">Reference proteome</keyword>
<dbReference type="EMBL" id="JARBHA010000003">
    <property type="protein sequence ID" value="KAJ9704576.1"/>
    <property type="molecule type" value="Genomic_DNA"/>
</dbReference>
<organism evidence="2 3">
    <name type="scientific">Vitis rotundifolia</name>
    <name type="common">Muscadine grape</name>
    <dbReference type="NCBI Taxonomy" id="103349"/>
    <lineage>
        <taxon>Eukaryota</taxon>
        <taxon>Viridiplantae</taxon>
        <taxon>Streptophyta</taxon>
        <taxon>Embryophyta</taxon>
        <taxon>Tracheophyta</taxon>
        <taxon>Spermatophyta</taxon>
        <taxon>Magnoliopsida</taxon>
        <taxon>eudicotyledons</taxon>
        <taxon>Gunneridae</taxon>
        <taxon>Pentapetalae</taxon>
        <taxon>rosids</taxon>
        <taxon>Vitales</taxon>
        <taxon>Vitaceae</taxon>
        <taxon>Viteae</taxon>
        <taxon>Vitis</taxon>
    </lineage>
</organism>
<reference evidence="2 3" key="1">
    <citation type="journal article" date="2023" name="BMC Biotechnol.">
        <title>Vitis rotundifolia cv Carlos genome sequencing.</title>
        <authorList>
            <person name="Huff M."/>
            <person name="Hulse-Kemp A."/>
            <person name="Scheffler B."/>
            <person name="Youngblood R."/>
            <person name="Simpson S."/>
            <person name="Babiker E."/>
            <person name="Staton M."/>
        </authorList>
    </citation>
    <scope>NUCLEOTIDE SEQUENCE [LARGE SCALE GENOMIC DNA]</scope>
    <source>
        <tissue evidence="2">Leaf</tissue>
    </source>
</reference>
<comment type="similarity">
    <text evidence="1">Belongs to the ARG7 family.</text>
</comment>
<dbReference type="PANTHER" id="PTHR31175:SF111">
    <property type="entry name" value="AUXIN-RESPONSIVE PROTEIN SAUR68-LIKE"/>
    <property type="match status" value="1"/>
</dbReference>
<evidence type="ECO:0000313" key="3">
    <source>
        <dbReference type="Proteomes" id="UP001168098"/>
    </source>
</evidence>
<name>A0AA39E039_VITRO</name>
<dbReference type="GO" id="GO:0009733">
    <property type="term" value="P:response to auxin"/>
    <property type="evidence" value="ECO:0007669"/>
    <property type="project" value="InterPro"/>
</dbReference>
<accession>A0AA39E039</accession>
<dbReference type="AlphaFoldDB" id="A0AA39E039"/>
<gene>
    <name evidence="2" type="ORF">PVL29_002909</name>
</gene>
<evidence type="ECO:0000256" key="1">
    <source>
        <dbReference type="ARBA" id="ARBA00006974"/>
    </source>
</evidence>
<dbReference type="InterPro" id="IPR003676">
    <property type="entry name" value="SAUR_fam"/>
</dbReference>